<dbReference type="PROSITE" id="PS50846">
    <property type="entry name" value="HMA_2"/>
    <property type="match status" value="1"/>
</dbReference>
<dbReference type="InterPro" id="IPR036163">
    <property type="entry name" value="HMA_dom_sf"/>
</dbReference>
<dbReference type="GO" id="GO:0046872">
    <property type="term" value="F:metal ion binding"/>
    <property type="evidence" value="ECO:0007669"/>
    <property type="project" value="InterPro"/>
</dbReference>
<dbReference type="SUPFAM" id="SSF55008">
    <property type="entry name" value="HMA, heavy metal-associated domain"/>
    <property type="match status" value="1"/>
</dbReference>
<dbReference type="EMBL" id="QKQP01000001">
    <property type="protein sequence ID" value="PZD82084.1"/>
    <property type="molecule type" value="Genomic_DNA"/>
</dbReference>
<feature type="domain" description="HMA" evidence="1">
    <location>
        <begin position="6"/>
        <end position="73"/>
    </location>
</feature>
<dbReference type="AlphaFoldDB" id="A0A2W1KJU4"/>
<accession>A0A2W1KJU4</accession>
<dbReference type="InterPro" id="IPR006121">
    <property type="entry name" value="HMA_dom"/>
</dbReference>
<protein>
    <submittedName>
        <fullName evidence="2">ATP-binding protein</fullName>
    </submittedName>
</protein>
<name>A0A2W1KJU4_ACIFR</name>
<dbReference type="GO" id="GO:0005524">
    <property type="term" value="F:ATP binding"/>
    <property type="evidence" value="ECO:0007669"/>
    <property type="project" value="UniProtKB-KW"/>
</dbReference>
<organism evidence="2 3">
    <name type="scientific">Acidithiobacillus ferrooxidans</name>
    <name type="common">Thiobacillus ferrooxidans</name>
    <dbReference type="NCBI Taxonomy" id="920"/>
    <lineage>
        <taxon>Bacteria</taxon>
        <taxon>Pseudomonadati</taxon>
        <taxon>Pseudomonadota</taxon>
        <taxon>Acidithiobacillia</taxon>
        <taxon>Acidithiobacillales</taxon>
        <taxon>Acidithiobacillaceae</taxon>
        <taxon>Acidithiobacillus</taxon>
    </lineage>
</organism>
<sequence length="77" mass="8563">MTTSHVKVLIHVNDVFDEGTSRPLLTCLREVPGVTQVSFDPKQEHLVVVQYQPDTISSKELLDGVLKRGHQAQLIGL</sequence>
<evidence type="ECO:0000313" key="3">
    <source>
        <dbReference type="Proteomes" id="UP000248886"/>
    </source>
</evidence>
<dbReference type="Proteomes" id="UP000248886">
    <property type="component" value="Unassembled WGS sequence"/>
</dbReference>
<keyword evidence="2" id="KW-0547">Nucleotide-binding</keyword>
<comment type="caution">
    <text evidence="2">The sequence shown here is derived from an EMBL/GenBank/DDBJ whole genome shotgun (WGS) entry which is preliminary data.</text>
</comment>
<keyword evidence="2" id="KW-0067">ATP-binding</keyword>
<dbReference type="OrthoDB" id="5771502at2"/>
<evidence type="ECO:0000259" key="1">
    <source>
        <dbReference type="PROSITE" id="PS50846"/>
    </source>
</evidence>
<proteinExistence type="predicted"/>
<reference evidence="2 3" key="1">
    <citation type="submission" date="2018-06" db="EMBL/GenBank/DDBJ databases">
        <title>Draft sequence of Acidithiobacillus ferrooxidans CCM 4253.</title>
        <authorList>
            <person name="Moya-Beltran A."/>
            <person name="Castro M."/>
            <person name="Covarrubias P.C."/>
            <person name="Issotta F."/>
            <person name="Janiczek O."/>
            <person name="Mandl M."/>
            <person name="Kucera J."/>
            <person name="Quatrini R."/>
        </authorList>
    </citation>
    <scope>NUCLEOTIDE SEQUENCE [LARGE SCALE GENOMIC DNA]</scope>
    <source>
        <strain evidence="2 3">CCM 4253</strain>
    </source>
</reference>
<evidence type="ECO:0000313" key="2">
    <source>
        <dbReference type="EMBL" id="PZD82084.1"/>
    </source>
</evidence>
<gene>
    <name evidence="2" type="ORF">DN052_03315</name>
</gene>
<dbReference type="RefSeq" id="WP_054609088.1">
    <property type="nucleotide sequence ID" value="NZ_AP025160.1"/>
</dbReference>